<evidence type="ECO:0000313" key="2">
    <source>
        <dbReference type="Proteomes" id="UP000225320"/>
    </source>
</evidence>
<organism evidence="1 2">
    <name type="scientific">Bacillus toyonensis</name>
    <dbReference type="NCBI Taxonomy" id="155322"/>
    <lineage>
        <taxon>Bacteria</taxon>
        <taxon>Bacillati</taxon>
        <taxon>Bacillota</taxon>
        <taxon>Bacilli</taxon>
        <taxon>Bacillales</taxon>
        <taxon>Bacillaceae</taxon>
        <taxon>Bacillus</taxon>
        <taxon>Bacillus cereus group</taxon>
    </lineage>
</organism>
<proteinExistence type="predicted"/>
<reference evidence="1 2" key="1">
    <citation type="submission" date="2017-09" db="EMBL/GenBank/DDBJ databases">
        <title>Large-scale bioinformatics analysis of Bacillus genomes uncovers conserved roles of natural products in bacterial physiology.</title>
        <authorList>
            <consortium name="Agbiome Team Llc"/>
            <person name="Bleich R.M."/>
            <person name="Grubbs K.J."/>
            <person name="Santa Maria K.C."/>
            <person name="Allen S.E."/>
            <person name="Farag S."/>
            <person name="Shank E.A."/>
            <person name="Bowers A."/>
        </authorList>
    </citation>
    <scope>NUCLEOTIDE SEQUENCE [LARGE SCALE GENOMIC DNA]</scope>
    <source>
        <strain evidence="1 2">AFS094862</strain>
    </source>
</reference>
<sequence length="118" mass="13571">MERNEYGRDALFHHEQEPLTILPKEPVQADTKQACFEEVNTKIPFCCAVNIPHGFAHVPNGTHKIVYNLDCVSVVKETCRKNHSSEWVRPYRSHAQSLKSGGMYSLYYKCNGSRGMWQ</sequence>
<name>A0A2B7W2R6_9BACI</name>
<dbReference type="Proteomes" id="UP000225320">
    <property type="component" value="Unassembled WGS sequence"/>
</dbReference>
<comment type="caution">
    <text evidence="1">The sequence shown here is derived from an EMBL/GenBank/DDBJ whole genome shotgun (WGS) entry which is preliminary data.</text>
</comment>
<evidence type="ECO:0000313" key="1">
    <source>
        <dbReference type="EMBL" id="PGG90770.1"/>
    </source>
</evidence>
<dbReference type="RefSeq" id="WP_098733731.1">
    <property type="nucleotide sequence ID" value="NZ_NVOI01000050.1"/>
</dbReference>
<dbReference type="EMBL" id="NVOI01000050">
    <property type="protein sequence ID" value="PGG90770.1"/>
    <property type="molecule type" value="Genomic_DNA"/>
</dbReference>
<accession>A0A2B7W2R6</accession>
<dbReference type="AlphaFoldDB" id="A0A2B7W2R6"/>
<gene>
    <name evidence="1" type="ORF">CON73_15240</name>
</gene>
<protein>
    <submittedName>
        <fullName evidence="1">Uncharacterized protein</fullName>
    </submittedName>
</protein>